<accession>A0A4R8SN06</accession>
<comment type="caution">
    <text evidence="2">The sequence shown here is derived from an EMBL/GenBank/DDBJ whole genome shotgun (WGS) entry which is preliminary data.</text>
</comment>
<evidence type="ECO:0000256" key="1">
    <source>
        <dbReference type="SAM" id="Phobius"/>
    </source>
</evidence>
<evidence type="ECO:0000313" key="2">
    <source>
        <dbReference type="EMBL" id="TEA00341.1"/>
    </source>
</evidence>
<dbReference type="Proteomes" id="UP000294604">
    <property type="component" value="Unassembled WGS sequence"/>
</dbReference>
<dbReference type="AlphaFoldDB" id="A0A4R8SN06"/>
<evidence type="ECO:0000313" key="3">
    <source>
        <dbReference type="Proteomes" id="UP000294604"/>
    </source>
</evidence>
<gene>
    <name evidence="2" type="ORF">CCUG60884_04231</name>
</gene>
<feature type="transmembrane region" description="Helical" evidence="1">
    <location>
        <begin position="23"/>
        <end position="48"/>
    </location>
</feature>
<keyword evidence="1" id="KW-0812">Transmembrane</keyword>
<sequence length="51" mass="6075">MAIKYPPEPWWLKQRRYVAATRVTCLMGAFLKFSVKPILVYLYVWAVLSRN</sequence>
<dbReference type="EMBL" id="PECL01000014">
    <property type="protein sequence ID" value="TEA00341.1"/>
    <property type="molecule type" value="Genomic_DNA"/>
</dbReference>
<name>A0A4R8SN06_9MYCO</name>
<keyword evidence="1" id="KW-1133">Transmembrane helix</keyword>
<protein>
    <submittedName>
        <fullName evidence="2">Uncharacterized protein</fullName>
    </submittedName>
</protein>
<keyword evidence="1" id="KW-0472">Membrane</keyword>
<reference evidence="2 3" key="1">
    <citation type="journal article" date="2019" name="Sci. Rep.">
        <title>Extended insight into the Mycobacterium chelonae-abscessus complex through whole genome sequencing of Mycobacterium salmoniphilum outbreak and Mycobacterium salmoniphilum-like strains.</title>
        <authorList>
            <person name="Behra P.R.K."/>
            <person name="Das S."/>
            <person name="Pettersson B.M.F."/>
            <person name="Shirreff L."/>
            <person name="DuCote T."/>
            <person name="Jacobsson K.G."/>
            <person name="Ennis D.G."/>
            <person name="Kirsebom L.A."/>
        </authorList>
    </citation>
    <scope>NUCLEOTIDE SEQUENCE [LARGE SCALE GENOMIC DNA]</scope>
    <source>
        <strain evidence="2 3">CCUG 60884</strain>
    </source>
</reference>
<organism evidence="2 3">
    <name type="scientific">Mycobacteroides salmoniphilum</name>
    <dbReference type="NCBI Taxonomy" id="404941"/>
    <lineage>
        <taxon>Bacteria</taxon>
        <taxon>Bacillati</taxon>
        <taxon>Actinomycetota</taxon>
        <taxon>Actinomycetes</taxon>
        <taxon>Mycobacteriales</taxon>
        <taxon>Mycobacteriaceae</taxon>
        <taxon>Mycobacteroides</taxon>
    </lineage>
</organism>
<proteinExistence type="predicted"/>